<dbReference type="Proteomes" id="UP001177260">
    <property type="component" value="Unassembled WGS sequence"/>
</dbReference>
<comment type="caution">
    <text evidence="1">The sequence shown here is derived from an EMBL/GenBank/DDBJ whole genome shotgun (WGS) entry which is preliminary data.</text>
</comment>
<proteinExistence type="predicted"/>
<evidence type="ECO:0000313" key="1">
    <source>
        <dbReference type="EMBL" id="KAK1147200.1"/>
    </source>
</evidence>
<name>A0ACC3B996_9EURO</name>
<accession>A0ACC3B996</accession>
<sequence length="190" mass="20124">MHFALHLLSALALASSIITALAATTDRPAVKDSTILRSTAGCLACPEQNCLKCTLGFHETLEATADAHNFTRTLVGFKIPALPSSITKCTVQFPAFTRPSRDPVNITVAAASSSDWDEGTVTGETAPVCGPVFATFNVPEYGNPPALDVTPACLRADDEGRFSVYIGTDDGRFEIWSKDSGNAAILHVSH</sequence>
<keyword evidence="2" id="KW-1185">Reference proteome</keyword>
<dbReference type="EMBL" id="JAOPJF010000013">
    <property type="protein sequence ID" value="KAK1147200.1"/>
    <property type="molecule type" value="Genomic_DNA"/>
</dbReference>
<reference evidence="1 2" key="1">
    <citation type="journal article" date="2023" name="ACS Omega">
        <title>Identification of the Neoaspergillic Acid Biosynthesis Gene Cluster by Establishing an In Vitro CRISPR-Ribonucleoprotein Genetic System in Aspergillus melleus.</title>
        <authorList>
            <person name="Yuan B."/>
            <person name="Grau M.F."/>
            <person name="Murata R.M."/>
            <person name="Torok T."/>
            <person name="Venkateswaran K."/>
            <person name="Stajich J.E."/>
            <person name="Wang C.C.C."/>
        </authorList>
    </citation>
    <scope>NUCLEOTIDE SEQUENCE [LARGE SCALE GENOMIC DNA]</scope>
    <source>
        <strain evidence="1 2">IMV 1140</strain>
    </source>
</reference>
<gene>
    <name evidence="1" type="ORF">N8T08_001939</name>
</gene>
<organism evidence="1 2">
    <name type="scientific">Aspergillus melleus</name>
    <dbReference type="NCBI Taxonomy" id="138277"/>
    <lineage>
        <taxon>Eukaryota</taxon>
        <taxon>Fungi</taxon>
        <taxon>Dikarya</taxon>
        <taxon>Ascomycota</taxon>
        <taxon>Pezizomycotina</taxon>
        <taxon>Eurotiomycetes</taxon>
        <taxon>Eurotiomycetidae</taxon>
        <taxon>Eurotiales</taxon>
        <taxon>Aspergillaceae</taxon>
        <taxon>Aspergillus</taxon>
        <taxon>Aspergillus subgen. Circumdati</taxon>
    </lineage>
</organism>
<protein>
    <submittedName>
        <fullName evidence="1">Uncharacterized protein</fullName>
    </submittedName>
</protein>
<evidence type="ECO:0000313" key="2">
    <source>
        <dbReference type="Proteomes" id="UP001177260"/>
    </source>
</evidence>